<evidence type="ECO:0000313" key="2">
    <source>
        <dbReference type="Proteomes" id="UP000291613"/>
    </source>
</evidence>
<proteinExistence type="predicted"/>
<dbReference type="InterPro" id="IPR021558">
    <property type="entry name" value="MazE-like"/>
</dbReference>
<accession>A0A4Q9GGJ6</accession>
<gene>
    <name evidence="1" type="ORF">EYR15_12000</name>
</gene>
<dbReference type="AlphaFoldDB" id="A0A4Q9GGJ6"/>
<keyword evidence="2" id="KW-1185">Reference proteome</keyword>
<organism evidence="1 2">
    <name type="scientific">Hansschlegelia quercus</name>
    <dbReference type="NCBI Taxonomy" id="2528245"/>
    <lineage>
        <taxon>Bacteria</taxon>
        <taxon>Pseudomonadati</taxon>
        <taxon>Pseudomonadota</taxon>
        <taxon>Alphaproteobacteria</taxon>
        <taxon>Hyphomicrobiales</taxon>
        <taxon>Methylopilaceae</taxon>
        <taxon>Hansschlegelia</taxon>
    </lineage>
</organism>
<dbReference type="Proteomes" id="UP000291613">
    <property type="component" value="Unassembled WGS sequence"/>
</dbReference>
<sequence>MQQLRARRRAQGMKLVQFWVPDVRSPEFLAEARRQSLAVANSPQEAEDQAFIDSLSIDPWTEENGR</sequence>
<evidence type="ECO:0000313" key="1">
    <source>
        <dbReference type="EMBL" id="TBN52632.1"/>
    </source>
</evidence>
<name>A0A4Q9GGJ6_9HYPH</name>
<dbReference type="Pfam" id="PF11455">
    <property type="entry name" value="MazE-like"/>
    <property type="match status" value="1"/>
</dbReference>
<reference evidence="1 2" key="1">
    <citation type="submission" date="2019-02" db="EMBL/GenBank/DDBJ databases">
        <title>Hansschlegelia quercus sp. nov., a novel methylotrophic bacterium from buds of oak (Quercus robur L.).</title>
        <authorList>
            <person name="Agafonova N.V."/>
            <person name="Kaparullina E.N."/>
            <person name="Grouzdev D.S."/>
            <person name="Doronina N.V."/>
        </authorList>
    </citation>
    <scope>NUCLEOTIDE SEQUENCE [LARGE SCALE GENOMIC DNA]</scope>
    <source>
        <strain evidence="1 2">Dub</strain>
    </source>
</reference>
<dbReference type="EMBL" id="SIUB01000005">
    <property type="protein sequence ID" value="TBN52632.1"/>
    <property type="molecule type" value="Genomic_DNA"/>
</dbReference>
<comment type="caution">
    <text evidence="1">The sequence shown here is derived from an EMBL/GenBank/DDBJ whole genome shotgun (WGS) entry which is preliminary data.</text>
</comment>
<dbReference type="OrthoDB" id="3734119at2"/>
<protein>
    <submittedName>
        <fullName evidence="1">DUF3018 family protein</fullName>
    </submittedName>
</protein>